<keyword evidence="6" id="KW-1185">Reference proteome</keyword>
<dbReference type="InterPro" id="IPR008628">
    <property type="entry name" value="GPP34-like"/>
</dbReference>
<dbReference type="GO" id="GO:0005737">
    <property type="term" value="C:cytoplasm"/>
    <property type="evidence" value="ECO:0007669"/>
    <property type="project" value="UniProtKB-ARBA"/>
</dbReference>
<accession>A0A6H0SK05</accession>
<evidence type="ECO:0000256" key="1">
    <source>
        <dbReference type="ARBA" id="ARBA00004255"/>
    </source>
</evidence>
<gene>
    <name evidence="5" type="ORF">D3791_06075</name>
</gene>
<dbReference type="RefSeq" id="WP_172511599.1">
    <property type="nucleotide sequence ID" value="NZ_CP032549.1"/>
</dbReference>
<dbReference type="InterPro" id="IPR038261">
    <property type="entry name" value="GPP34-like_sf"/>
</dbReference>
<evidence type="ECO:0000256" key="4">
    <source>
        <dbReference type="ARBA" id="ARBA00023136"/>
    </source>
</evidence>
<organism evidence="5 6">
    <name type="scientific">Glutamicibacter mishrai</name>
    <dbReference type="NCBI Taxonomy" id="1775880"/>
    <lineage>
        <taxon>Bacteria</taxon>
        <taxon>Bacillati</taxon>
        <taxon>Actinomycetota</taxon>
        <taxon>Actinomycetes</taxon>
        <taxon>Micrococcales</taxon>
        <taxon>Micrococcaceae</taxon>
        <taxon>Glutamicibacter</taxon>
    </lineage>
</organism>
<dbReference type="GO" id="GO:0012505">
    <property type="term" value="C:endomembrane system"/>
    <property type="evidence" value="ECO:0007669"/>
    <property type="project" value="UniProtKB-ARBA"/>
</dbReference>
<evidence type="ECO:0000313" key="5">
    <source>
        <dbReference type="EMBL" id="QIV86739.1"/>
    </source>
</evidence>
<sequence>MLISEKLYLLMANNHPKPEAVMSQAGYGMNAAVLSDLMIAGRVAFSDDPDSGIQLIGAGPCPDPVLAQPLEKLEKKAVTTLGEAVKIPSLCNVRRVTDSLAKQGIIEYGAKSLFGLGKERVRVLNDQIERQIRHDLAAEMHGEKTPGISDSAVLSILQATGKTHQILAEELSSMSEPQARERIAEIAQDTPAADSVQRTVATMNVIITSERLIPTAAKSSYF</sequence>
<keyword evidence="3" id="KW-0446">Lipid-binding</keyword>
<dbReference type="GO" id="GO:0070273">
    <property type="term" value="F:phosphatidylinositol-4-phosphate binding"/>
    <property type="evidence" value="ECO:0007669"/>
    <property type="project" value="InterPro"/>
</dbReference>
<reference evidence="5 6" key="1">
    <citation type="submission" date="2018-09" db="EMBL/GenBank/DDBJ databases">
        <title>Glutamicibacter mishrai S5-52T (LMG 29155T = KCTC 39846T).</title>
        <authorList>
            <person name="Das S.K."/>
        </authorList>
    </citation>
    <scope>NUCLEOTIDE SEQUENCE [LARGE SCALE GENOMIC DNA]</scope>
    <source>
        <strain evidence="5 6">S5-52</strain>
    </source>
</reference>
<dbReference type="Pfam" id="PF05719">
    <property type="entry name" value="GPP34"/>
    <property type="match status" value="1"/>
</dbReference>
<dbReference type="AlphaFoldDB" id="A0A6H0SK05"/>
<evidence type="ECO:0000256" key="2">
    <source>
        <dbReference type="ARBA" id="ARBA00023034"/>
    </source>
</evidence>
<protein>
    <submittedName>
        <fullName evidence="5">GPP34 family phosphoprotein</fullName>
    </submittedName>
</protein>
<evidence type="ECO:0000256" key="3">
    <source>
        <dbReference type="ARBA" id="ARBA00023121"/>
    </source>
</evidence>
<dbReference type="EMBL" id="CP032549">
    <property type="protein sequence ID" value="QIV86739.1"/>
    <property type="molecule type" value="Genomic_DNA"/>
</dbReference>
<comment type="subcellular location">
    <subcellularLocation>
        <location evidence="1">Golgi apparatus membrane</location>
        <topology evidence="1">Peripheral membrane protein</topology>
        <orientation evidence="1">Cytoplasmic side</orientation>
    </subcellularLocation>
</comment>
<dbReference type="Proteomes" id="UP000502331">
    <property type="component" value="Chromosome"/>
</dbReference>
<evidence type="ECO:0000313" key="6">
    <source>
        <dbReference type="Proteomes" id="UP000502331"/>
    </source>
</evidence>
<dbReference type="Gene3D" id="1.10.3630.10">
    <property type="entry name" value="yeast vps74-n-term truncation variant domain like"/>
    <property type="match status" value="1"/>
</dbReference>
<keyword evidence="4" id="KW-0472">Membrane</keyword>
<proteinExistence type="predicted"/>
<keyword evidence="2" id="KW-0333">Golgi apparatus</keyword>
<name>A0A6H0SK05_9MICC</name>